<dbReference type="GeneID" id="75917807"/>
<feature type="coiled-coil region" evidence="1">
    <location>
        <begin position="84"/>
        <end position="122"/>
    </location>
</feature>
<sequence length="314" mass="35902">MSQHQAKESLGSIENLIHAIAGIQHVEEPYYQKVIDYKMLASEVPPVEKLANDAKAKTEIWQITRGDLDKWSLAWAMAKITCDLERQKEAADKGLQKARGLEAEAKEKVDVINEKLSDIEKDNEKNAIDHRTLLRYREELESLFEPIFVGQKFPTDEDFQLRLTELKEEKDACDKEIEVTARVLELLQEVDTALMEGIIDLTSSKKETGSGRIFFPDAAFNALKEARVLLPSLPSITPPDTFTETADNTGAYYSPMQRYLWEVKDKVADLIPWCQTRTLDNARKVIQLELQIGQKTDERNLERRRLLKNVILSA</sequence>
<reference evidence="2" key="2">
    <citation type="journal article" date="2022" name="Proc. Natl. Acad. Sci. U.S.A.">
        <title>Diploid-dominant life cycles characterize the early evolution of Fungi.</title>
        <authorList>
            <person name="Amses K.R."/>
            <person name="Simmons D.R."/>
            <person name="Longcore J.E."/>
            <person name="Mondo S.J."/>
            <person name="Seto K."/>
            <person name="Jeronimo G.H."/>
            <person name="Bonds A.E."/>
            <person name="Quandt C.A."/>
            <person name="Davis W.J."/>
            <person name="Chang Y."/>
            <person name="Federici B.A."/>
            <person name="Kuo A."/>
            <person name="LaButti K."/>
            <person name="Pangilinan J."/>
            <person name="Andreopoulos W."/>
            <person name="Tritt A."/>
            <person name="Riley R."/>
            <person name="Hundley H."/>
            <person name="Johnson J."/>
            <person name="Lipzen A."/>
            <person name="Barry K."/>
            <person name="Lang B.F."/>
            <person name="Cuomo C.A."/>
            <person name="Buchler N.E."/>
            <person name="Grigoriev I.V."/>
            <person name="Spatafora J.W."/>
            <person name="Stajich J.E."/>
            <person name="James T.Y."/>
        </authorList>
    </citation>
    <scope>NUCLEOTIDE SEQUENCE</scope>
    <source>
        <strain evidence="2">AG</strain>
    </source>
</reference>
<keyword evidence="3" id="KW-1185">Reference proteome</keyword>
<gene>
    <name evidence="2" type="ORF">K450DRAFT_262343</name>
</gene>
<proteinExistence type="predicted"/>
<dbReference type="RefSeq" id="XP_051440315.1">
    <property type="nucleotide sequence ID" value="XM_051592464.1"/>
</dbReference>
<reference evidence="2" key="1">
    <citation type="submission" date="2021-06" db="EMBL/GenBank/DDBJ databases">
        <authorList>
            <consortium name="DOE Joint Genome Institute"/>
            <person name="Mondo S.J."/>
            <person name="Amses K.R."/>
            <person name="Simmons D.R."/>
            <person name="Longcore J.E."/>
            <person name="Seto K."/>
            <person name="Alves G.H."/>
            <person name="Bonds A.E."/>
            <person name="Quandt C.A."/>
            <person name="Davis W.J."/>
            <person name="Chang Y."/>
            <person name="Letcher P.M."/>
            <person name="Powell M.J."/>
            <person name="Kuo A."/>
            <person name="Labutti K."/>
            <person name="Pangilinan J."/>
            <person name="Andreopoulos W."/>
            <person name="Tritt A."/>
            <person name="Riley R."/>
            <person name="Hundley H."/>
            <person name="Johnson J."/>
            <person name="Lipzen A."/>
            <person name="Barry K."/>
            <person name="Berbee M.L."/>
            <person name="Buchler N.E."/>
            <person name="Grigoriev I.V."/>
            <person name="Spatafora J.W."/>
            <person name="Stajich J.E."/>
            <person name="James T.Y."/>
        </authorList>
    </citation>
    <scope>NUCLEOTIDE SEQUENCE</scope>
    <source>
        <strain evidence="2">AG</strain>
    </source>
</reference>
<organism evidence="2 3">
    <name type="scientific">Umbelopsis ramanniana AG</name>
    <dbReference type="NCBI Taxonomy" id="1314678"/>
    <lineage>
        <taxon>Eukaryota</taxon>
        <taxon>Fungi</taxon>
        <taxon>Fungi incertae sedis</taxon>
        <taxon>Mucoromycota</taxon>
        <taxon>Mucoromycotina</taxon>
        <taxon>Umbelopsidomycetes</taxon>
        <taxon>Umbelopsidales</taxon>
        <taxon>Umbelopsidaceae</taxon>
        <taxon>Umbelopsis</taxon>
    </lineage>
</organism>
<keyword evidence="1" id="KW-0175">Coiled coil</keyword>
<dbReference type="Proteomes" id="UP001206595">
    <property type="component" value="Unassembled WGS sequence"/>
</dbReference>
<dbReference type="EMBL" id="MU620987">
    <property type="protein sequence ID" value="KAI8575311.1"/>
    <property type="molecule type" value="Genomic_DNA"/>
</dbReference>
<comment type="caution">
    <text evidence="2">The sequence shown here is derived from an EMBL/GenBank/DDBJ whole genome shotgun (WGS) entry which is preliminary data.</text>
</comment>
<protein>
    <submittedName>
        <fullName evidence="2">Uncharacterized protein</fullName>
    </submittedName>
</protein>
<name>A0AAD5HAA3_UMBRA</name>
<evidence type="ECO:0000313" key="2">
    <source>
        <dbReference type="EMBL" id="KAI8575311.1"/>
    </source>
</evidence>
<accession>A0AAD5HAA3</accession>
<dbReference type="AlphaFoldDB" id="A0AAD5HAA3"/>
<evidence type="ECO:0000256" key="1">
    <source>
        <dbReference type="SAM" id="Coils"/>
    </source>
</evidence>
<evidence type="ECO:0000313" key="3">
    <source>
        <dbReference type="Proteomes" id="UP001206595"/>
    </source>
</evidence>